<dbReference type="EMBL" id="JAMZIH010005978">
    <property type="protein sequence ID" value="KAJ1674423.1"/>
    <property type="molecule type" value="Genomic_DNA"/>
</dbReference>
<evidence type="ECO:0000313" key="1">
    <source>
        <dbReference type="EMBL" id="KAJ1674423.1"/>
    </source>
</evidence>
<protein>
    <submittedName>
        <fullName evidence="1">Uncharacterized protein</fullName>
    </submittedName>
</protein>
<keyword evidence="2" id="KW-1185">Reference proteome</keyword>
<evidence type="ECO:0000313" key="2">
    <source>
        <dbReference type="Proteomes" id="UP001145114"/>
    </source>
</evidence>
<comment type="caution">
    <text evidence="1">The sequence shown here is derived from an EMBL/GenBank/DDBJ whole genome shotgun (WGS) entry which is preliminary data.</text>
</comment>
<sequence>MTQYILRCVRKKYRRASLPLERLGEELEAYVTSRNRGNVLPSRVYLLVNDLPVGSRDRVIQAISMIAEKQRAAVGDVNVLYKAYSIPSADSDSSRPPADLLRDPIIMEPLLQETFEFYGDPRIDGSSITESQASNFIWLIAYASVYSDGLANGALEEELEVTQAVLRDIRTLLNSRMTTTSINKVMPKILEWMDLPIAALVLVAWVGALIKDDQYSFYQSYYRTTEIPLPLVILEEIAHRHPLLQQHVFSIYIDTFQARINMMPELLLALQKMTLDRLLNLLQMGYVIPVLRYIHHQQLKMDESQVVYFINKASHVLASAAVKEGNEGQVDGVLSPDYFHLANDLYARVKAGK</sequence>
<proteinExistence type="predicted"/>
<organism evidence="1 2">
    <name type="scientific">Spiromyces aspiralis</name>
    <dbReference type="NCBI Taxonomy" id="68401"/>
    <lineage>
        <taxon>Eukaryota</taxon>
        <taxon>Fungi</taxon>
        <taxon>Fungi incertae sedis</taxon>
        <taxon>Zoopagomycota</taxon>
        <taxon>Kickxellomycotina</taxon>
        <taxon>Kickxellomycetes</taxon>
        <taxon>Kickxellales</taxon>
        <taxon>Kickxellaceae</taxon>
        <taxon>Spiromyces</taxon>
    </lineage>
</organism>
<dbReference type="Proteomes" id="UP001145114">
    <property type="component" value="Unassembled WGS sequence"/>
</dbReference>
<name>A0ACC1HH45_9FUNG</name>
<gene>
    <name evidence="1" type="ORF">EV182_003304</name>
</gene>
<reference evidence="1" key="1">
    <citation type="submission" date="2022-06" db="EMBL/GenBank/DDBJ databases">
        <title>Phylogenomic reconstructions and comparative analyses of Kickxellomycotina fungi.</title>
        <authorList>
            <person name="Reynolds N.K."/>
            <person name="Stajich J.E."/>
            <person name="Barry K."/>
            <person name="Grigoriev I.V."/>
            <person name="Crous P."/>
            <person name="Smith M.E."/>
        </authorList>
    </citation>
    <scope>NUCLEOTIDE SEQUENCE</scope>
    <source>
        <strain evidence="1">RSA 2271</strain>
    </source>
</reference>
<accession>A0ACC1HH45</accession>